<protein>
    <submittedName>
        <fullName evidence="2">Uncharacterized protein</fullName>
    </submittedName>
</protein>
<evidence type="ECO:0000256" key="1">
    <source>
        <dbReference type="SAM" id="MobiDB-lite"/>
    </source>
</evidence>
<dbReference type="EMBL" id="HBEO01004491">
    <property type="protein sequence ID" value="CAD8470783.1"/>
    <property type="molecule type" value="Transcribed_RNA"/>
</dbReference>
<evidence type="ECO:0000313" key="2">
    <source>
        <dbReference type="EMBL" id="CAD8470783.1"/>
    </source>
</evidence>
<feature type="region of interest" description="Disordered" evidence="1">
    <location>
        <begin position="129"/>
        <end position="178"/>
    </location>
</feature>
<reference evidence="2" key="1">
    <citation type="submission" date="2021-01" db="EMBL/GenBank/DDBJ databases">
        <authorList>
            <person name="Corre E."/>
            <person name="Pelletier E."/>
            <person name="Niang G."/>
            <person name="Scheremetjew M."/>
            <person name="Finn R."/>
            <person name="Kale V."/>
            <person name="Holt S."/>
            <person name="Cochrane G."/>
            <person name="Meng A."/>
            <person name="Brown T."/>
            <person name="Cohen L."/>
        </authorList>
    </citation>
    <scope>NUCLEOTIDE SEQUENCE</scope>
    <source>
        <strain evidence="2">CCMP325</strain>
    </source>
</reference>
<feature type="compositionally biased region" description="Polar residues" evidence="1">
    <location>
        <begin position="166"/>
        <end position="178"/>
    </location>
</feature>
<name>A0A7S0E3R1_9CRYP</name>
<accession>A0A7S0E3R1</accession>
<gene>
    <name evidence="2" type="ORF">HPHI1048_LOCUS3207</name>
</gene>
<feature type="compositionally biased region" description="Polar residues" evidence="1">
    <location>
        <begin position="148"/>
        <end position="157"/>
    </location>
</feature>
<organism evidence="2">
    <name type="scientific">Hanusia phi</name>
    <dbReference type="NCBI Taxonomy" id="3032"/>
    <lineage>
        <taxon>Eukaryota</taxon>
        <taxon>Cryptophyceae</taxon>
        <taxon>Pyrenomonadales</taxon>
        <taxon>Geminigeraceae</taxon>
        <taxon>Hanusia</taxon>
    </lineage>
</organism>
<sequence length="298" mass="32328">MTQPCRGMAAATPSERQRWLRVSLSVLSAACAVALVCAYASGGDANKPQVDSMYHMWLGSNGLPLSPRKQRALLFQFCTTNFVTEAEMRYCYARLLSVGNPSGPVKYSGQPQYDSEQVVSPLFTFAAPPMEESGSSSGDSSGGAPAQDKSTTSQQLYQGKAPSASGLRTSSSHKLTQLSETDKALARAYEQGFEAALHAREAKSRRSTAVKAPPKQMVVRPVSLGAAAESSPANEWSAFESLENNYKKMQLHAAALSKKKKHMAVKNMRLEKDHAQKHAKKAELHEGPWFSQSKDLAI</sequence>
<feature type="region of interest" description="Disordered" evidence="1">
    <location>
        <begin position="273"/>
        <end position="298"/>
    </location>
</feature>
<dbReference type="AlphaFoldDB" id="A0A7S0E3R1"/>
<proteinExistence type="predicted"/>
<feature type="compositionally biased region" description="Low complexity" evidence="1">
    <location>
        <begin position="133"/>
        <end position="143"/>
    </location>
</feature>
<feature type="compositionally biased region" description="Basic and acidic residues" evidence="1">
    <location>
        <begin position="273"/>
        <end position="286"/>
    </location>
</feature>